<evidence type="ECO:0000256" key="5">
    <source>
        <dbReference type="ARBA" id="ARBA00022692"/>
    </source>
</evidence>
<feature type="domain" description="PapC-like C-terminal" evidence="11">
    <location>
        <begin position="792"/>
        <end position="855"/>
    </location>
</feature>
<feature type="region of interest" description="Disordered" evidence="10">
    <location>
        <begin position="863"/>
        <end position="891"/>
    </location>
</feature>
<evidence type="ECO:0000256" key="4">
    <source>
        <dbReference type="ARBA" id="ARBA00022452"/>
    </source>
</evidence>
<name>A0ABT6B2Q9_9BURK</name>
<dbReference type="InterPro" id="IPR042186">
    <property type="entry name" value="FimD_plug_dom"/>
</dbReference>
<proteinExistence type="inferred from homology"/>
<keyword evidence="9" id="KW-1029">Fimbrium biogenesis</keyword>
<dbReference type="InterPro" id="IPR025949">
    <property type="entry name" value="PapC-like_C"/>
</dbReference>
<dbReference type="PANTHER" id="PTHR30451:SF20">
    <property type="entry name" value="FIMBRIAE USHER"/>
    <property type="match status" value="1"/>
</dbReference>
<accession>A0ABT6B2Q9</accession>
<protein>
    <submittedName>
        <fullName evidence="13">Fimbrial biogenesis outer membrane usher protein</fullName>
    </submittedName>
</protein>
<evidence type="ECO:0000256" key="6">
    <source>
        <dbReference type="ARBA" id="ARBA00022729"/>
    </source>
</evidence>
<feature type="domain" description="PapC N-terminal" evidence="12">
    <location>
        <begin position="65"/>
        <end position="212"/>
    </location>
</feature>
<organism evidence="13 14">
    <name type="scientific">Cupriavidus basilensis</name>
    <dbReference type="NCBI Taxonomy" id="68895"/>
    <lineage>
        <taxon>Bacteria</taxon>
        <taxon>Pseudomonadati</taxon>
        <taxon>Pseudomonadota</taxon>
        <taxon>Betaproteobacteria</taxon>
        <taxon>Burkholderiales</taxon>
        <taxon>Burkholderiaceae</taxon>
        <taxon>Cupriavidus</taxon>
    </lineage>
</organism>
<evidence type="ECO:0000256" key="7">
    <source>
        <dbReference type="ARBA" id="ARBA00023136"/>
    </source>
</evidence>
<dbReference type="SUPFAM" id="SSF141729">
    <property type="entry name" value="FimD N-terminal domain-like"/>
    <property type="match status" value="1"/>
</dbReference>
<dbReference type="InterPro" id="IPR000015">
    <property type="entry name" value="Fimb_usher"/>
</dbReference>
<keyword evidence="8 9" id="KW-0998">Cell outer membrane</keyword>
<dbReference type="InterPro" id="IPR037224">
    <property type="entry name" value="PapC_N_sf"/>
</dbReference>
<keyword evidence="4" id="KW-1134">Transmembrane beta strand</keyword>
<dbReference type="PANTHER" id="PTHR30451">
    <property type="entry name" value="OUTER MEMBRANE USHER PROTEIN"/>
    <property type="match status" value="1"/>
</dbReference>
<dbReference type="InterPro" id="IPR018030">
    <property type="entry name" value="Fimbrial_membr_usher_CS"/>
</dbReference>
<evidence type="ECO:0000259" key="11">
    <source>
        <dbReference type="Pfam" id="PF13953"/>
    </source>
</evidence>
<evidence type="ECO:0000256" key="10">
    <source>
        <dbReference type="SAM" id="MobiDB-lite"/>
    </source>
</evidence>
<keyword evidence="14" id="KW-1185">Reference proteome</keyword>
<evidence type="ECO:0000256" key="8">
    <source>
        <dbReference type="ARBA" id="ARBA00023237"/>
    </source>
</evidence>
<evidence type="ECO:0000256" key="9">
    <source>
        <dbReference type="RuleBase" id="RU003884"/>
    </source>
</evidence>
<dbReference type="Gene3D" id="3.10.20.410">
    <property type="match status" value="1"/>
</dbReference>
<sequence>MQPVEVARAGTCKHSGFAIMYKPSHRRSFPSDLCPISAVVLMLFAGASAHAATQEIEDTLVAEVQFNDAFLQPGSGGKIDISRFSKGNIAAPGQYRAGLFVNEIWLGRTEVTMRQIGNDKANVQPCVDRAQLERMGVDLTKLSPQALEKLGSGECVTMPQLVPDATASYDNGELRLDVSVPQAYMMRNARGYVESKFWDEGVNAAKLQYNANVYHSDNLGQSYTQSYAGITAGVNVGPWRLTHMGSYTHSDATGSQYQAMQTNVKRAIAPINSQLTLGDGFTDGTLFDSVGYRGVQIASDDRMYPESLRGYAPTVRGIASTNARVQIRQNGNIIYETTVQPGAFEINDLYATGYGGDLEVTVTEANGSVHVSKVPYAAAVTSLRPGVTRYSMTAGQYRSTGAHIRPFMFQGTVQHGFSNMVTGYGGAVLSENYVAAMGGASLNTNWGAIGLDVTQARTQLQNQADRSGQSYRLTYSKMVAPTSTNLTLAAYRYSTSGYLGLSNAMALRDLDERAIPQGMTGIQRGRLQVTMNQALPQGWGNFYLMGSTQDYWNRSGRDTQFSVGYSNYYKRISYGVTAAREFNLNENKWVNRVMLTVGIPLGKTARAPISVTSVQHDSNGTLSLRESVSGALGDDSSLTYGLNASRISGRGNSNNTSAGANVAYTTPFTMLNGSVSKGNNYTQASAGLSGGIVAYAGGVAFSPVMGETMVIVEAKDAGGARLANGAGLRVDPWGHAVVANVIPFSRNMIEIDPKGLASGIEFKSTTQYVAPTAGAVSVVKFDTEDKGPQIVIRSKRADGKPLPFGATVLDASGKEVGVVAQGSKILASLKENNGELIVKWGDGPASSCRLAYHLDLSRAPKGETSTVDGLPCTPQGIGTAMGEPQRTRPVL</sequence>
<evidence type="ECO:0000256" key="1">
    <source>
        <dbReference type="ARBA" id="ARBA00004571"/>
    </source>
</evidence>
<dbReference type="Proteomes" id="UP001216674">
    <property type="component" value="Unassembled WGS sequence"/>
</dbReference>
<dbReference type="Gene3D" id="2.60.40.2070">
    <property type="match status" value="1"/>
</dbReference>
<dbReference type="InterPro" id="IPR043142">
    <property type="entry name" value="PapC-like_C_sf"/>
</dbReference>
<dbReference type="Pfam" id="PF13953">
    <property type="entry name" value="PapC_C"/>
    <property type="match status" value="1"/>
</dbReference>
<dbReference type="EMBL" id="JARJLM010000657">
    <property type="protein sequence ID" value="MDF3839159.1"/>
    <property type="molecule type" value="Genomic_DNA"/>
</dbReference>
<dbReference type="Gene3D" id="2.60.40.2610">
    <property type="entry name" value="Outer membrane usher protein FimD, plug domain"/>
    <property type="match status" value="1"/>
</dbReference>
<keyword evidence="3 9" id="KW-0813">Transport</keyword>
<dbReference type="Gene3D" id="2.60.40.3110">
    <property type="match status" value="1"/>
</dbReference>
<dbReference type="RefSeq" id="WP_276268928.1">
    <property type="nucleotide sequence ID" value="NZ_JARJLM010000657.1"/>
</dbReference>
<dbReference type="Pfam" id="PF00577">
    <property type="entry name" value="Usher"/>
    <property type="match status" value="1"/>
</dbReference>
<comment type="subcellular location">
    <subcellularLocation>
        <location evidence="1 9">Cell outer membrane</location>
        <topology evidence="1 9">Multi-pass membrane protein</topology>
    </subcellularLocation>
</comment>
<comment type="similarity">
    <text evidence="2 9">Belongs to the fimbrial export usher family.</text>
</comment>
<dbReference type="Pfam" id="PF13954">
    <property type="entry name" value="PapC_N"/>
    <property type="match status" value="1"/>
</dbReference>
<reference evidence="13 14" key="1">
    <citation type="submission" date="2023-03" db="EMBL/GenBank/DDBJ databases">
        <title>Draft assemblies of triclosan tolerant bacteria isolated from returned activated sludge.</title>
        <authorList>
            <person name="Van Hamelsveld S."/>
        </authorList>
    </citation>
    <scope>NUCLEOTIDE SEQUENCE [LARGE SCALE GENOMIC DNA]</scope>
    <source>
        <strain evidence="13 14">GW210010_S58</strain>
    </source>
</reference>
<keyword evidence="5 9" id="KW-0812">Transmembrane</keyword>
<evidence type="ECO:0000256" key="2">
    <source>
        <dbReference type="ARBA" id="ARBA00008064"/>
    </source>
</evidence>
<evidence type="ECO:0000259" key="12">
    <source>
        <dbReference type="Pfam" id="PF13954"/>
    </source>
</evidence>
<keyword evidence="7 9" id="KW-0472">Membrane</keyword>
<evidence type="ECO:0000256" key="3">
    <source>
        <dbReference type="ARBA" id="ARBA00022448"/>
    </source>
</evidence>
<dbReference type="PROSITE" id="PS01151">
    <property type="entry name" value="FIMBRIAL_USHER"/>
    <property type="match status" value="1"/>
</dbReference>
<evidence type="ECO:0000313" key="14">
    <source>
        <dbReference type="Proteomes" id="UP001216674"/>
    </source>
</evidence>
<comment type="caution">
    <text evidence="13">The sequence shown here is derived from an EMBL/GenBank/DDBJ whole genome shotgun (WGS) entry which is preliminary data.</text>
</comment>
<keyword evidence="6" id="KW-0732">Signal</keyword>
<evidence type="ECO:0000313" key="13">
    <source>
        <dbReference type="EMBL" id="MDF3839159.1"/>
    </source>
</evidence>
<dbReference type="InterPro" id="IPR025885">
    <property type="entry name" value="PapC_N"/>
</dbReference>
<gene>
    <name evidence="13" type="ORF">P3W85_40420</name>
</gene>